<name>A0A7G9WGH5_9FIRM</name>
<keyword evidence="4 6" id="KW-0378">Hydrolase</keyword>
<feature type="active site" description="Nucleophile" evidence="7">
    <location>
        <position position="308"/>
    </location>
</feature>
<feature type="active site" description="Proton donor" evidence="7">
    <location>
        <position position="152"/>
    </location>
</feature>
<evidence type="ECO:0000256" key="1">
    <source>
        <dbReference type="ARBA" id="ARBA00001412"/>
    </source>
</evidence>
<gene>
    <name evidence="13" type="ORF">H6X83_12820</name>
</gene>
<dbReference type="InterPro" id="IPR013529">
    <property type="entry name" value="Glyco_hydro_42_N"/>
</dbReference>
<dbReference type="PANTHER" id="PTHR36447">
    <property type="entry name" value="BETA-GALACTOSIDASE GANA"/>
    <property type="match status" value="1"/>
</dbReference>
<dbReference type="AlphaFoldDB" id="A0A7G9WGH5"/>
<comment type="catalytic activity">
    <reaction evidence="1 6">
        <text>Hydrolysis of terminal non-reducing beta-D-galactose residues in beta-D-galactosides.</text>
        <dbReference type="EC" id="3.2.1.23"/>
    </reaction>
</comment>
<keyword evidence="9" id="KW-0479">Metal-binding</keyword>
<feature type="binding site" evidence="9">
    <location>
        <position position="159"/>
    </location>
    <ligand>
        <name>Zn(2+)</name>
        <dbReference type="ChEBI" id="CHEBI:29105"/>
    </ligand>
</feature>
<evidence type="ECO:0000256" key="6">
    <source>
        <dbReference type="PIRNR" id="PIRNR001084"/>
    </source>
</evidence>
<feature type="binding site" evidence="8">
    <location>
        <position position="113"/>
    </location>
    <ligand>
        <name>substrate</name>
    </ligand>
</feature>
<evidence type="ECO:0000313" key="14">
    <source>
        <dbReference type="Proteomes" id="UP000516046"/>
    </source>
</evidence>
<dbReference type="SUPFAM" id="SSF52317">
    <property type="entry name" value="Class I glutamine amidotransferase-like"/>
    <property type="match status" value="1"/>
</dbReference>
<evidence type="ECO:0000256" key="9">
    <source>
        <dbReference type="PIRSR" id="PIRSR001084-3"/>
    </source>
</evidence>
<feature type="binding site" evidence="9">
    <location>
        <position position="162"/>
    </location>
    <ligand>
        <name>Zn(2+)</name>
        <dbReference type="ChEBI" id="CHEBI:29105"/>
    </ligand>
</feature>
<dbReference type="InterPro" id="IPR017853">
    <property type="entry name" value="GH"/>
</dbReference>
<evidence type="ECO:0000256" key="8">
    <source>
        <dbReference type="PIRSR" id="PIRSR001084-2"/>
    </source>
</evidence>
<feature type="domain" description="Glycoside hydrolase family 42 N-terminal" evidence="10">
    <location>
        <begin position="14"/>
        <end position="385"/>
    </location>
</feature>
<dbReference type="PIRSF" id="PIRSF001084">
    <property type="entry name" value="B-galactosidase"/>
    <property type="match status" value="1"/>
</dbReference>
<evidence type="ECO:0000259" key="12">
    <source>
        <dbReference type="Pfam" id="PF08533"/>
    </source>
</evidence>
<feature type="binding site" evidence="9">
    <location>
        <position position="157"/>
    </location>
    <ligand>
        <name>Zn(2+)</name>
        <dbReference type="ChEBI" id="CHEBI:29105"/>
    </ligand>
</feature>
<evidence type="ECO:0000256" key="3">
    <source>
        <dbReference type="ARBA" id="ARBA00012756"/>
    </source>
</evidence>
<feature type="domain" description="Beta-galactosidase trimerisation" evidence="11">
    <location>
        <begin position="398"/>
        <end position="603"/>
    </location>
</feature>
<dbReference type="InterPro" id="IPR013738">
    <property type="entry name" value="Beta_galactosidase_Trimer"/>
</dbReference>
<dbReference type="RefSeq" id="WP_212506850.1">
    <property type="nucleotide sequence ID" value="NZ_CP060696.1"/>
</dbReference>
<organism evidence="13 14">
    <name type="scientific">Caproicibacterium amylolyticum</name>
    <dbReference type="NCBI Taxonomy" id="2766537"/>
    <lineage>
        <taxon>Bacteria</taxon>
        <taxon>Bacillati</taxon>
        <taxon>Bacillota</taxon>
        <taxon>Clostridia</taxon>
        <taxon>Eubacteriales</taxon>
        <taxon>Oscillospiraceae</taxon>
        <taxon>Caproicibacterium</taxon>
    </lineage>
</organism>
<keyword evidence="5 6" id="KW-0326">Glycosidase</keyword>
<feature type="binding site" evidence="8">
    <location>
        <position position="151"/>
    </location>
    <ligand>
        <name>substrate</name>
    </ligand>
</feature>
<dbReference type="GO" id="GO:0006012">
    <property type="term" value="P:galactose metabolic process"/>
    <property type="evidence" value="ECO:0007669"/>
    <property type="project" value="InterPro"/>
</dbReference>
<dbReference type="GO" id="GO:0004565">
    <property type="term" value="F:beta-galactosidase activity"/>
    <property type="evidence" value="ECO:0007669"/>
    <property type="project" value="UniProtKB-EC"/>
</dbReference>
<dbReference type="Gene3D" id="3.40.50.880">
    <property type="match status" value="1"/>
</dbReference>
<protein>
    <recommendedName>
        <fullName evidence="3 6">Beta-galactosidase</fullName>
        <shortName evidence="6">Beta-gal</shortName>
        <ecNumber evidence="3 6">3.2.1.23</ecNumber>
    </recommendedName>
</protein>
<feature type="domain" description="Beta-galactosidase C-terminal" evidence="12">
    <location>
        <begin position="615"/>
        <end position="667"/>
    </location>
</feature>
<dbReference type="EC" id="3.2.1.23" evidence="3 6"/>
<dbReference type="InterPro" id="IPR013739">
    <property type="entry name" value="Beta_galactosidase_C"/>
</dbReference>
<proteinExistence type="inferred from homology"/>
<sequence>MDTLLNNQMLHGGDYNPDQWLDRPDILQKDIELMKQAHINCVSVGIFAWTALEPEEGNYTFEWLGRVIDSLYENGIYTVLATPSGARPAWMAHKYPEVLRVDETLHRNHMGARHNHCYTSPVYREKVWEMDRRLAEAFGSHPGVLLWHISNEYNGACYCPLCQAEFRTWLKEKYGTLEALNKAWWAPFWSHTYTDWEQIEAPGPRGEELLHGLVLDWRRFVTARTVDFCSWEKQAVRAGGSTLPVTTNLMGFYYDLDYTKFKDVLDIVSWDNYPAWRTEENDVKVAVHIAMTHDLMRCVNHKPFLMMESTPSQVNWRSVNRLKAPGLHELASLQAVAHGSNSVQYFQWRQSRGASEKFHGAVVDHYGESDTRVFGEVAHLGERLEGLSALCHSNVKPEVAILFDRENEWALDATCGPRNGAMHYEETIESHYQAFWHMGVNVDLVNAEDDLSGYKLVIAPMLYLHRAGIAEKLRTFVENGGTLVGTYWSGLVDENDLCFEGATPGEGLSEVYGLRTEEIDGLRDEDCNHMIWDGKTYELHELCELVRPSNAQPLASYSDDFYAGHPAFTVNHFGRGTAYFLAARAEDAFYNDFYGLLIEQIGVEPALGSTELPDGVTASLRLAEDGTKYIIVQNFNAKTICFPLDESMTELESGVSGTSVTLQPYGVMFLTK</sequence>
<evidence type="ECO:0000259" key="10">
    <source>
        <dbReference type="Pfam" id="PF02449"/>
    </source>
</evidence>
<evidence type="ECO:0000256" key="7">
    <source>
        <dbReference type="PIRSR" id="PIRSR001084-1"/>
    </source>
</evidence>
<dbReference type="Gene3D" id="2.60.40.1180">
    <property type="entry name" value="Golgi alpha-mannosidase II"/>
    <property type="match status" value="1"/>
</dbReference>
<evidence type="ECO:0000256" key="4">
    <source>
        <dbReference type="ARBA" id="ARBA00022801"/>
    </source>
</evidence>
<evidence type="ECO:0000256" key="2">
    <source>
        <dbReference type="ARBA" id="ARBA00005940"/>
    </source>
</evidence>
<keyword evidence="9" id="KW-0862">Zinc</keyword>
<dbReference type="InterPro" id="IPR013780">
    <property type="entry name" value="Glyco_hydro_b"/>
</dbReference>
<feature type="binding site" evidence="8">
    <location>
        <position position="316"/>
    </location>
    <ligand>
        <name>substrate</name>
    </ligand>
</feature>
<dbReference type="Pfam" id="PF08532">
    <property type="entry name" value="Glyco_hydro_42M"/>
    <property type="match status" value="1"/>
</dbReference>
<dbReference type="InterPro" id="IPR029062">
    <property type="entry name" value="Class_I_gatase-like"/>
</dbReference>
<dbReference type="PANTHER" id="PTHR36447:SF1">
    <property type="entry name" value="BETA-GALACTOSIDASE GANA"/>
    <property type="match status" value="1"/>
</dbReference>
<dbReference type="Pfam" id="PF02449">
    <property type="entry name" value="Glyco_hydro_42"/>
    <property type="match status" value="1"/>
</dbReference>
<accession>A0A7G9WGH5</accession>
<dbReference type="Pfam" id="PF08533">
    <property type="entry name" value="Glyco_hydro_42C"/>
    <property type="match status" value="1"/>
</dbReference>
<dbReference type="GO" id="GO:0046872">
    <property type="term" value="F:metal ion binding"/>
    <property type="evidence" value="ECO:0007669"/>
    <property type="project" value="UniProtKB-KW"/>
</dbReference>
<dbReference type="Gene3D" id="3.20.20.80">
    <property type="entry name" value="Glycosidases"/>
    <property type="match status" value="1"/>
</dbReference>
<dbReference type="EMBL" id="CP060696">
    <property type="protein sequence ID" value="QNO17787.1"/>
    <property type="molecule type" value="Genomic_DNA"/>
</dbReference>
<dbReference type="Proteomes" id="UP000516046">
    <property type="component" value="Chromosome"/>
</dbReference>
<dbReference type="InterPro" id="IPR003476">
    <property type="entry name" value="Glyco_hydro_42"/>
</dbReference>
<feature type="binding site" evidence="9">
    <location>
        <position position="117"/>
    </location>
    <ligand>
        <name>Zn(2+)</name>
        <dbReference type="ChEBI" id="CHEBI:29105"/>
    </ligand>
</feature>
<dbReference type="CDD" id="cd03143">
    <property type="entry name" value="A4_beta-galactosidase_middle_domain"/>
    <property type="match status" value="1"/>
</dbReference>
<evidence type="ECO:0000256" key="5">
    <source>
        <dbReference type="ARBA" id="ARBA00023295"/>
    </source>
</evidence>
<comment type="similarity">
    <text evidence="2 6">Belongs to the glycosyl hydrolase 42 family.</text>
</comment>
<reference evidence="13 14" key="1">
    <citation type="submission" date="2020-08" db="EMBL/GenBank/DDBJ databases">
        <authorList>
            <person name="Ren C."/>
            <person name="Gu Y."/>
            <person name="Xu Y."/>
        </authorList>
    </citation>
    <scope>NUCLEOTIDE SEQUENCE [LARGE SCALE GENOMIC DNA]</scope>
    <source>
        <strain evidence="13 14">LBM18003</strain>
    </source>
</reference>
<evidence type="ECO:0000259" key="11">
    <source>
        <dbReference type="Pfam" id="PF08532"/>
    </source>
</evidence>
<keyword evidence="14" id="KW-1185">Reference proteome</keyword>
<dbReference type="GO" id="GO:0009341">
    <property type="term" value="C:beta-galactosidase complex"/>
    <property type="evidence" value="ECO:0007669"/>
    <property type="project" value="InterPro"/>
</dbReference>
<dbReference type="KEGG" id="caml:H6X83_12820"/>
<evidence type="ECO:0000313" key="13">
    <source>
        <dbReference type="EMBL" id="QNO17787.1"/>
    </source>
</evidence>
<dbReference type="SUPFAM" id="SSF51445">
    <property type="entry name" value="(Trans)glycosidases"/>
    <property type="match status" value="1"/>
</dbReference>